<dbReference type="SUPFAM" id="SSF46894">
    <property type="entry name" value="C-terminal effector domain of the bipartite response regulators"/>
    <property type="match status" value="1"/>
</dbReference>
<dbReference type="InterPro" id="IPR039420">
    <property type="entry name" value="WalR-like"/>
</dbReference>
<dbReference type="RefSeq" id="WP_194700460.1">
    <property type="nucleotide sequence ID" value="NZ_JADKNH010000002.1"/>
</dbReference>
<keyword evidence="6" id="KW-0597">Phosphoprotein</keyword>
<feature type="modified residue" description="4-aspartylphosphate" evidence="6">
    <location>
        <position position="52"/>
    </location>
</feature>
<reference evidence="10 11" key="1">
    <citation type="submission" date="2020-11" db="EMBL/GenBank/DDBJ databases">
        <title>Fusibacter basophilias sp. nov.</title>
        <authorList>
            <person name="Qiu D."/>
        </authorList>
    </citation>
    <scope>NUCLEOTIDE SEQUENCE [LARGE SCALE GENOMIC DNA]</scope>
    <source>
        <strain evidence="10 11">Q10-2</strain>
    </source>
</reference>
<keyword evidence="4" id="KW-0804">Transcription</keyword>
<evidence type="ECO:0000256" key="6">
    <source>
        <dbReference type="PROSITE-ProRule" id="PRU00169"/>
    </source>
</evidence>
<dbReference type="Pfam" id="PF00072">
    <property type="entry name" value="Response_reg"/>
    <property type="match status" value="1"/>
</dbReference>
<gene>
    <name evidence="10" type="ORF">ISU02_03790</name>
</gene>
<dbReference type="CDD" id="cd00383">
    <property type="entry name" value="trans_reg_C"/>
    <property type="match status" value="1"/>
</dbReference>
<dbReference type="Pfam" id="PF00486">
    <property type="entry name" value="Trans_reg_C"/>
    <property type="match status" value="1"/>
</dbReference>
<dbReference type="PROSITE" id="PS50110">
    <property type="entry name" value="RESPONSE_REGULATORY"/>
    <property type="match status" value="1"/>
</dbReference>
<dbReference type="Proteomes" id="UP000614200">
    <property type="component" value="Unassembled WGS sequence"/>
</dbReference>
<evidence type="ECO:0000256" key="3">
    <source>
        <dbReference type="ARBA" id="ARBA00023125"/>
    </source>
</evidence>
<dbReference type="PANTHER" id="PTHR48111:SF24">
    <property type="entry name" value="TRANSCRIPTIONAL REGULATORY PROTEIN CSSR"/>
    <property type="match status" value="1"/>
</dbReference>
<accession>A0ABR9ZQL8</accession>
<keyword evidence="3 7" id="KW-0238">DNA-binding</keyword>
<evidence type="ECO:0000259" key="8">
    <source>
        <dbReference type="PROSITE" id="PS50110"/>
    </source>
</evidence>
<evidence type="ECO:0000256" key="2">
    <source>
        <dbReference type="ARBA" id="ARBA00023015"/>
    </source>
</evidence>
<name>A0ABR9ZQL8_9FIRM</name>
<comment type="function">
    <text evidence="5">May play the central regulatory role in sporulation. It may be an element of the effector pathway responsible for the activation of sporulation genes in response to nutritional stress. Spo0A may act in concert with spo0H (a sigma factor) to control the expression of some genes that are critical to the sporulation process.</text>
</comment>
<dbReference type="InterPro" id="IPR001789">
    <property type="entry name" value="Sig_transdc_resp-reg_receiver"/>
</dbReference>
<dbReference type="SMART" id="SM00862">
    <property type="entry name" value="Trans_reg_C"/>
    <property type="match status" value="1"/>
</dbReference>
<feature type="domain" description="Response regulatory" evidence="8">
    <location>
        <begin position="4"/>
        <end position="117"/>
    </location>
</feature>
<keyword evidence="11" id="KW-1185">Reference proteome</keyword>
<organism evidence="10 11">
    <name type="scientific">Fusibacter ferrireducens</name>
    <dbReference type="NCBI Taxonomy" id="2785058"/>
    <lineage>
        <taxon>Bacteria</taxon>
        <taxon>Bacillati</taxon>
        <taxon>Bacillota</taxon>
        <taxon>Clostridia</taxon>
        <taxon>Eubacteriales</taxon>
        <taxon>Eubacteriales Family XII. Incertae Sedis</taxon>
        <taxon>Fusibacter</taxon>
    </lineage>
</organism>
<dbReference type="CDD" id="cd17574">
    <property type="entry name" value="REC_OmpR"/>
    <property type="match status" value="1"/>
</dbReference>
<comment type="caution">
    <text evidence="10">The sequence shown here is derived from an EMBL/GenBank/DDBJ whole genome shotgun (WGS) entry which is preliminary data.</text>
</comment>
<dbReference type="EMBL" id="JADKNH010000002">
    <property type="protein sequence ID" value="MBF4692220.1"/>
    <property type="molecule type" value="Genomic_DNA"/>
</dbReference>
<evidence type="ECO:0000313" key="10">
    <source>
        <dbReference type="EMBL" id="MBF4692220.1"/>
    </source>
</evidence>
<dbReference type="SMART" id="SM00448">
    <property type="entry name" value="REC"/>
    <property type="match status" value="1"/>
</dbReference>
<protein>
    <recommendedName>
        <fullName evidence="1">Stage 0 sporulation protein A homolog</fullName>
    </recommendedName>
</protein>
<evidence type="ECO:0000256" key="7">
    <source>
        <dbReference type="PROSITE-ProRule" id="PRU01091"/>
    </source>
</evidence>
<dbReference type="Gene3D" id="1.10.10.10">
    <property type="entry name" value="Winged helix-like DNA-binding domain superfamily/Winged helix DNA-binding domain"/>
    <property type="match status" value="1"/>
</dbReference>
<dbReference type="Gene3D" id="3.40.50.2300">
    <property type="match status" value="1"/>
</dbReference>
<dbReference type="InterPro" id="IPR011006">
    <property type="entry name" value="CheY-like_superfamily"/>
</dbReference>
<dbReference type="PROSITE" id="PS51755">
    <property type="entry name" value="OMPR_PHOB"/>
    <property type="match status" value="1"/>
</dbReference>
<evidence type="ECO:0000256" key="1">
    <source>
        <dbReference type="ARBA" id="ARBA00018672"/>
    </source>
</evidence>
<dbReference type="InterPro" id="IPR016032">
    <property type="entry name" value="Sig_transdc_resp-reg_C-effctor"/>
</dbReference>
<feature type="domain" description="OmpR/PhoB-type" evidence="9">
    <location>
        <begin position="129"/>
        <end position="222"/>
    </location>
</feature>
<evidence type="ECO:0000256" key="4">
    <source>
        <dbReference type="ARBA" id="ARBA00023163"/>
    </source>
</evidence>
<dbReference type="InterPro" id="IPR036388">
    <property type="entry name" value="WH-like_DNA-bd_sf"/>
</dbReference>
<dbReference type="Gene3D" id="6.10.250.690">
    <property type="match status" value="1"/>
</dbReference>
<evidence type="ECO:0000313" key="11">
    <source>
        <dbReference type="Proteomes" id="UP000614200"/>
    </source>
</evidence>
<dbReference type="InterPro" id="IPR001867">
    <property type="entry name" value="OmpR/PhoB-type_DNA-bd"/>
</dbReference>
<evidence type="ECO:0000259" key="9">
    <source>
        <dbReference type="PROSITE" id="PS51755"/>
    </source>
</evidence>
<dbReference type="SUPFAM" id="SSF52172">
    <property type="entry name" value="CheY-like"/>
    <property type="match status" value="1"/>
</dbReference>
<keyword evidence="2" id="KW-0805">Transcription regulation</keyword>
<evidence type="ECO:0000256" key="5">
    <source>
        <dbReference type="ARBA" id="ARBA00024867"/>
    </source>
</evidence>
<proteinExistence type="predicted"/>
<dbReference type="PANTHER" id="PTHR48111">
    <property type="entry name" value="REGULATOR OF RPOS"/>
    <property type="match status" value="1"/>
</dbReference>
<feature type="DNA-binding region" description="OmpR/PhoB-type" evidence="7">
    <location>
        <begin position="129"/>
        <end position="222"/>
    </location>
</feature>
<sequence>MSYCIYLVEDEENLNQVLSHYISEEGWQVQSFTRGMEAQKKIMTPPDLWVLDIMIPDLDGIQLIKAIKAETPEIPVIFISARNSDIDRIMGLELGSDDYLAKPFLPRELIIRIQKILQRTYSDAPKTYHDIIQVDGYQVDQSRRTVCKKDESIELTSKEFDLLLLLIENQNKALSRNHILDQIWGTEAFYSDRVVDNLIKRLRKKMPDLRIETIYGFGYRRL</sequence>